<organism evidence="3">
    <name type="scientific">Micromonas pusilla (strain CCMP1545)</name>
    <name type="common">Picoplanktonic green alga</name>
    <dbReference type="NCBI Taxonomy" id="564608"/>
    <lineage>
        <taxon>Eukaryota</taxon>
        <taxon>Viridiplantae</taxon>
        <taxon>Chlorophyta</taxon>
        <taxon>Mamiellophyceae</taxon>
        <taxon>Mamiellales</taxon>
        <taxon>Mamiellaceae</taxon>
        <taxon>Micromonas</taxon>
    </lineage>
</organism>
<evidence type="ECO:0000256" key="1">
    <source>
        <dbReference type="SAM" id="MobiDB-lite"/>
    </source>
</evidence>
<accession>C1MKA4</accession>
<protein>
    <submittedName>
        <fullName evidence="2">Predicted protein</fullName>
    </submittedName>
</protein>
<feature type="region of interest" description="Disordered" evidence="1">
    <location>
        <begin position="35"/>
        <end position="125"/>
    </location>
</feature>
<gene>
    <name evidence="2" type="ORF">MICPUCDRAFT_55256</name>
</gene>
<name>C1MKA4_MICPC</name>
<evidence type="ECO:0000313" key="3">
    <source>
        <dbReference type="Proteomes" id="UP000001876"/>
    </source>
</evidence>
<feature type="compositionally biased region" description="Polar residues" evidence="1">
    <location>
        <begin position="36"/>
        <end position="47"/>
    </location>
</feature>
<dbReference type="EMBL" id="GG663736">
    <property type="protein sequence ID" value="EEH59727.1"/>
    <property type="molecule type" value="Genomic_DNA"/>
</dbReference>
<keyword evidence="3" id="KW-1185">Reference proteome</keyword>
<dbReference type="Proteomes" id="UP000001876">
    <property type="component" value="Unassembled WGS sequence"/>
</dbReference>
<reference evidence="2 3" key="1">
    <citation type="journal article" date="2009" name="Science">
        <title>Green evolution and dynamic adaptations revealed by genomes of the marine picoeukaryotes Micromonas.</title>
        <authorList>
            <person name="Worden A.Z."/>
            <person name="Lee J.H."/>
            <person name="Mock T."/>
            <person name="Rouze P."/>
            <person name="Simmons M.P."/>
            <person name="Aerts A.L."/>
            <person name="Allen A.E."/>
            <person name="Cuvelier M.L."/>
            <person name="Derelle E."/>
            <person name="Everett M.V."/>
            <person name="Foulon E."/>
            <person name="Grimwood J."/>
            <person name="Gundlach H."/>
            <person name="Henrissat B."/>
            <person name="Napoli C."/>
            <person name="McDonald S.M."/>
            <person name="Parker M.S."/>
            <person name="Rombauts S."/>
            <person name="Salamov A."/>
            <person name="Von Dassow P."/>
            <person name="Badger J.H."/>
            <person name="Coutinho P.M."/>
            <person name="Demir E."/>
            <person name="Dubchak I."/>
            <person name="Gentemann C."/>
            <person name="Eikrem W."/>
            <person name="Gready J.E."/>
            <person name="John U."/>
            <person name="Lanier W."/>
            <person name="Lindquist E.A."/>
            <person name="Lucas S."/>
            <person name="Mayer K.F."/>
            <person name="Moreau H."/>
            <person name="Not F."/>
            <person name="Otillar R."/>
            <person name="Panaud O."/>
            <person name="Pangilinan J."/>
            <person name="Paulsen I."/>
            <person name="Piegu B."/>
            <person name="Poliakov A."/>
            <person name="Robbens S."/>
            <person name="Schmutz J."/>
            <person name="Toulza E."/>
            <person name="Wyss T."/>
            <person name="Zelensky A."/>
            <person name="Zhou K."/>
            <person name="Armbrust E.V."/>
            <person name="Bhattacharya D."/>
            <person name="Goodenough U.W."/>
            <person name="Van de Peer Y."/>
            <person name="Grigoriev I.V."/>
        </authorList>
    </citation>
    <scope>NUCLEOTIDE SEQUENCE [LARGE SCALE GENOMIC DNA]</scope>
    <source>
        <strain evidence="2 3">CCMP1545</strain>
    </source>
</reference>
<sequence length="125" mass="14284">MSDEVVSETHNVSDAARKTEETLRFYENFERDFEKNFSQADATDTDYSGSGSGSDENENENEDEDAWAERWEREQWAARNEKKTSKASPRRGVASRSLTVRQTPPRQPSALAVSVSARGQPRRRR</sequence>
<dbReference type="RefSeq" id="XP_003056351.1">
    <property type="nucleotide sequence ID" value="XM_003056305.1"/>
</dbReference>
<feature type="compositionally biased region" description="Acidic residues" evidence="1">
    <location>
        <begin position="55"/>
        <end position="66"/>
    </location>
</feature>
<feature type="region of interest" description="Disordered" evidence="1">
    <location>
        <begin position="1"/>
        <end position="21"/>
    </location>
</feature>
<dbReference type="AlphaFoldDB" id="C1MKA4"/>
<evidence type="ECO:0000313" key="2">
    <source>
        <dbReference type="EMBL" id="EEH59727.1"/>
    </source>
</evidence>
<dbReference type="GeneID" id="9681936"/>
<proteinExistence type="predicted"/>
<feature type="compositionally biased region" description="Basic and acidic residues" evidence="1">
    <location>
        <begin position="67"/>
        <end position="84"/>
    </location>
</feature>
<dbReference type="KEGG" id="mpp:MICPUCDRAFT_55256"/>